<sequence length="45" mass="4395">MNLRITLLLLTIVTPLAAAPKPVTLVVDDVPVVSGPAGAGGAGES</sequence>
<reference evidence="2 3" key="1">
    <citation type="submission" date="2018-06" db="EMBL/GenBank/DDBJ databases">
        <authorList>
            <consortium name="Pathogen Informatics"/>
            <person name="Doyle S."/>
        </authorList>
    </citation>
    <scope>NUCLEOTIDE SEQUENCE [LARGE SCALE GENOMIC DNA]</scope>
    <source>
        <strain evidence="2 3">NCTC10005</strain>
    </source>
</reference>
<dbReference type="Proteomes" id="UP000255106">
    <property type="component" value="Unassembled WGS sequence"/>
</dbReference>
<protein>
    <submittedName>
        <fullName evidence="2">Outer membrane porin HofQ</fullName>
    </submittedName>
</protein>
<evidence type="ECO:0000313" key="3">
    <source>
        <dbReference type="Proteomes" id="UP000255106"/>
    </source>
</evidence>
<name>A0A377LRK8_ENTCL</name>
<gene>
    <name evidence="2" type="primary">hofQ</name>
    <name evidence="2" type="ORF">NCTC10005_01418</name>
</gene>
<dbReference type="AlphaFoldDB" id="A0A377LRK8"/>
<evidence type="ECO:0000313" key="2">
    <source>
        <dbReference type="EMBL" id="STQ08732.1"/>
    </source>
</evidence>
<organism evidence="2 3">
    <name type="scientific">Enterobacter cloacae</name>
    <dbReference type="NCBI Taxonomy" id="550"/>
    <lineage>
        <taxon>Bacteria</taxon>
        <taxon>Pseudomonadati</taxon>
        <taxon>Pseudomonadota</taxon>
        <taxon>Gammaproteobacteria</taxon>
        <taxon>Enterobacterales</taxon>
        <taxon>Enterobacteriaceae</taxon>
        <taxon>Enterobacter</taxon>
        <taxon>Enterobacter cloacae complex</taxon>
    </lineage>
</organism>
<feature type="signal peptide" evidence="1">
    <location>
        <begin position="1"/>
        <end position="18"/>
    </location>
</feature>
<accession>A0A377LRK8</accession>
<keyword evidence="1" id="KW-0732">Signal</keyword>
<dbReference type="EMBL" id="UGJB01000004">
    <property type="protein sequence ID" value="STQ08732.1"/>
    <property type="molecule type" value="Genomic_DNA"/>
</dbReference>
<evidence type="ECO:0000256" key="1">
    <source>
        <dbReference type="SAM" id="SignalP"/>
    </source>
</evidence>
<proteinExistence type="predicted"/>
<feature type="chain" id="PRO_5016631586" evidence="1">
    <location>
        <begin position="19"/>
        <end position="45"/>
    </location>
</feature>